<dbReference type="GO" id="GO:0005524">
    <property type="term" value="F:ATP binding"/>
    <property type="evidence" value="ECO:0007669"/>
    <property type="project" value="UniProtKB-KW"/>
</dbReference>
<dbReference type="EMBL" id="CM014085">
    <property type="protein sequence ID" value="TKS74633.1"/>
    <property type="molecule type" value="Genomic_DNA"/>
</dbReference>
<keyword evidence="2" id="KW-0067">ATP-binding</keyword>
<evidence type="ECO:0000259" key="4">
    <source>
        <dbReference type="SMART" id="SM01174"/>
    </source>
</evidence>
<name>A0A4U5UIT8_COLLU</name>
<feature type="compositionally biased region" description="Basic residues" evidence="3">
    <location>
        <begin position="1054"/>
        <end position="1070"/>
    </location>
</feature>
<evidence type="ECO:0000313" key="6">
    <source>
        <dbReference type="Proteomes" id="UP000298787"/>
    </source>
</evidence>
<feature type="region of interest" description="Disordered" evidence="3">
    <location>
        <begin position="273"/>
        <end position="299"/>
    </location>
</feature>
<feature type="region of interest" description="Disordered" evidence="3">
    <location>
        <begin position="1047"/>
        <end position="1075"/>
    </location>
</feature>
<dbReference type="InterPro" id="IPR027417">
    <property type="entry name" value="P-loop_NTPase"/>
</dbReference>
<dbReference type="FunFam" id="1.10.8.60:FF:000064">
    <property type="entry name" value="IQ motif containing with AAA domain 1"/>
    <property type="match status" value="1"/>
</dbReference>
<dbReference type="Gene3D" id="1.10.8.60">
    <property type="match status" value="1"/>
</dbReference>
<feature type="region of interest" description="Disordered" evidence="3">
    <location>
        <begin position="220"/>
        <end position="254"/>
    </location>
</feature>
<dbReference type="SMART" id="SM01174">
    <property type="entry name" value="DUF4205"/>
    <property type="match status" value="1"/>
</dbReference>
<protein>
    <submittedName>
        <fullName evidence="5">IQ and AAA domain-containing protein 1</fullName>
    </submittedName>
</protein>
<dbReference type="SUPFAM" id="SSF52540">
    <property type="entry name" value="P-loop containing nucleoside triphosphate hydrolases"/>
    <property type="match status" value="1"/>
</dbReference>
<organism evidence="5 6">
    <name type="scientific">Collichthys lucidus</name>
    <name type="common">Big head croaker</name>
    <name type="synonym">Sciaena lucida</name>
    <dbReference type="NCBI Taxonomy" id="240159"/>
    <lineage>
        <taxon>Eukaryota</taxon>
        <taxon>Metazoa</taxon>
        <taxon>Chordata</taxon>
        <taxon>Craniata</taxon>
        <taxon>Vertebrata</taxon>
        <taxon>Euteleostomi</taxon>
        <taxon>Actinopterygii</taxon>
        <taxon>Neopterygii</taxon>
        <taxon>Teleostei</taxon>
        <taxon>Neoteleostei</taxon>
        <taxon>Acanthomorphata</taxon>
        <taxon>Eupercaria</taxon>
        <taxon>Sciaenidae</taxon>
        <taxon>Collichthys</taxon>
    </lineage>
</organism>
<feature type="domain" description="Deubiquitinating enzyme MINDY-3/4 conserved" evidence="4">
    <location>
        <begin position="337"/>
        <end position="631"/>
    </location>
</feature>
<dbReference type="PANTHER" id="PTHR14690:SF10">
    <property type="entry name" value="IQ AND AAA DOMAIN-CONTAINING PROTEIN-LIKE"/>
    <property type="match status" value="1"/>
</dbReference>
<keyword evidence="6" id="KW-1185">Reference proteome</keyword>
<gene>
    <name evidence="5" type="ORF">D9C73_008716</name>
</gene>
<evidence type="ECO:0000256" key="1">
    <source>
        <dbReference type="ARBA" id="ARBA00022741"/>
    </source>
</evidence>
<dbReference type="InterPro" id="IPR052267">
    <property type="entry name" value="N-DRC_Component"/>
</dbReference>
<dbReference type="Pfam" id="PF26038">
    <property type="entry name" value="Dimer_MINDY4_N"/>
    <property type="match status" value="1"/>
</dbReference>
<reference evidence="5 6" key="1">
    <citation type="submission" date="2019-01" db="EMBL/GenBank/DDBJ databases">
        <title>Genome Assembly of Collichthys lucidus.</title>
        <authorList>
            <person name="Cai M."/>
            <person name="Xiao S."/>
        </authorList>
    </citation>
    <scope>NUCLEOTIDE SEQUENCE [LARGE SCALE GENOMIC DNA]</scope>
    <source>
        <strain evidence="5">JT15FE1705JMU</strain>
        <tissue evidence="5">Muscle</tissue>
    </source>
</reference>
<dbReference type="Gene3D" id="3.40.50.300">
    <property type="entry name" value="P-loop containing nucleotide triphosphate hydrolases"/>
    <property type="match status" value="1"/>
</dbReference>
<accession>A0A4U5UIT8</accession>
<feature type="compositionally biased region" description="Basic and acidic residues" evidence="3">
    <location>
        <begin position="284"/>
        <end position="299"/>
    </location>
</feature>
<dbReference type="InterPro" id="IPR025257">
    <property type="entry name" value="MINDY-3/4_CD"/>
</dbReference>
<dbReference type="InterPro" id="IPR059022">
    <property type="entry name" value="MINDY4_N"/>
</dbReference>
<sequence length="1290" mass="145729">MLQEGHIPITMAVSVDEVSSSLVREFLSRKGLKRTIACMDEEHPRTEASINNRSHLRQILNMEGLYRKNKVQNAPLKTLLEIIVKYHIKDLNNDKVTSDEYEPLKSERSASTIANSPAVTPAVMNDTEESTAAFVVSKHAKIRSDIEEIYPPQPIFAPLLPETDRLSGRSQTGFWAGDPKDQPLVDTLQDSKSFIRREPEKISITESTHKSRTNRIRRGMMAGPIASTPQESNKKRQNRRIEVSQPLLIRDEGNRQSKDGLLVTGLHQKSLESGLTEVSSADRAGGRREMWSAPERVQRENSFEKVGQDLLKTRKVKSLPSPNVADLGYDVDDDDDLQELSKVAFQKTITEHSFAGRPMDQHTAMGGPCGVLASIQAFVLKKLLFENIKSSGTGLQNSGRNHFTPTGHRSQGVLEKITCFTVDNINDLQLLLEQHIEQLESGVLGCILLTISAVLSRSIDKVREDMDVPTTTLIGAHGYCTQELVNLLLCGKAVSNVFDNDMQLDSGNGNITLLKGIKGQCDIGLLSLFEHYNICKVGAYLKTPCYPIWVVCSESHFSVLFGLQRELLSNQDKRLEFDLYYYDGLANQQEEIRLSVSVGKSALSCQESDTDLIPPLEHCIRTRTYNQMWADAQLELSRLLTEELPAEPPRPQKDRVVFFQRLAMLFVRYVQIFRKLEEAYDQVVHPQKRQLIRTVLDGVIGRVLELKNEMVEKEFSEYHYMDDVLQDLKLKPVDLEIPIPRYFISECSKAVQQRKMMVADILKMVAATESLSPLMAKDMSQEEAIKIIQVAERARQGRLRAKLNEHSRKMNRMYTTKEPGAGGIESAAICIQKIMDPKYQAPCPAEISARANEAYTRTKQEEYEEDYQKSVVAITNQLQDVEGQDMCMTMKDQIRQWFIECRDATGSFPDYPDEEEGGSALIFSEKDPQQLIEEIAAKEEEDSNNKPKGKEEKKEKGKKDKGKGDEEEEEAGLKMLPSAFLPDLEVGHKTYVDFWQNRNETKNFNQRHEVELIKEEKRKVLEAQIRLQVDEQMRQELAEWKLAVDKDKGGKTKGNPKKKKGSKSGKKKKKEKDLTSDRTLESLCQELVEQGLLKQANNVRMQDYLGDYSYLGTTLRQNDIEPMPSLSDVRQVLSLYAVLPLGSQVVHEKAPLIKAILLVGPAGVEPKRLKKDLPKSLKLIKGEDRVLIIGTTKDPLSADIKSLCKMYSKIILIPRPDYGSRHILWKQLIQNQGGEITKALDLSSLAKISDGYTPGHIVQVIQSVITKRRILQQANRPLTAAEFVSSISQD</sequence>
<dbReference type="Proteomes" id="UP000298787">
    <property type="component" value="Chromosome 8"/>
</dbReference>
<evidence type="ECO:0000313" key="5">
    <source>
        <dbReference type="EMBL" id="TKS74633.1"/>
    </source>
</evidence>
<dbReference type="Pfam" id="PF13898">
    <property type="entry name" value="MINDY-3_4_CD"/>
    <property type="match status" value="1"/>
</dbReference>
<feature type="region of interest" description="Disordered" evidence="3">
    <location>
        <begin position="936"/>
        <end position="973"/>
    </location>
</feature>
<keyword evidence="1" id="KW-0547">Nucleotide-binding</keyword>
<feature type="compositionally biased region" description="Basic and acidic residues" evidence="3">
    <location>
        <begin position="936"/>
        <end position="964"/>
    </location>
</feature>
<dbReference type="STRING" id="240159.A0A4U5UIT8"/>
<evidence type="ECO:0000256" key="2">
    <source>
        <dbReference type="ARBA" id="ARBA00022840"/>
    </source>
</evidence>
<dbReference type="PANTHER" id="PTHR14690">
    <property type="entry name" value="IQ MOTIF CONTAINING WITH AAA DOMAIN 1"/>
    <property type="match status" value="1"/>
</dbReference>
<proteinExistence type="predicted"/>
<evidence type="ECO:0000256" key="3">
    <source>
        <dbReference type="SAM" id="MobiDB-lite"/>
    </source>
</evidence>